<evidence type="ECO:0000313" key="2">
    <source>
        <dbReference type="EMBL" id="KZP26716.1"/>
    </source>
</evidence>
<evidence type="ECO:0000256" key="1">
    <source>
        <dbReference type="SAM" id="SignalP"/>
    </source>
</evidence>
<proteinExistence type="predicted"/>
<accession>A0A166Q3I3</accession>
<protein>
    <submittedName>
        <fullName evidence="2">Uncharacterized protein</fullName>
    </submittedName>
</protein>
<keyword evidence="1" id="KW-0732">Signal</keyword>
<dbReference type="AlphaFoldDB" id="A0A166Q3I3"/>
<dbReference type="EMBL" id="KV417513">
    <property type="protein sequence ID" value="KZP26716.1"/>
    <property type="molecule type" value="Genomic_DNA"/>
</dbReference>
<organism evidence="2 3">
    <name type="scientific">Athelia psychrophila</name>
    <dbReference type="NCBI Taxonomy" id="1759441"/>
    <lineage>
        <taxon>Eukaryota</taxon>
        <taxon>Fungi</taxon>
        <taxon>Dikarya</taxon>
        <taxon>Basidiomycota</taxon>
        <taxon>Agaricomycotina</taxon>
        <taxon>Agaricomycetes</taxon>
        <taxon>Agaricomycetidae</taxon>
        <taxon>Atheliales</taxon>
        <taxon>Atheliaceae</taxon>
        <taxon>Athelia</taxon>
    </lineage>
</organism>
<evidence type="ECO:0000313" key="3">
    <source>
        <dbReference type="Proteomes" id="UP000076532"/>
    </source>
</evidence>
<keyword evidence="3" id="KW-1185">Reference proteome</keyword>
<dbReference type="Proteomes" id="UP000076532">
    <property type="component" value="Unassembled WGS sequence"/>
</dbReference>
<reference evidence="2 3" key="1">
    <citation type="journal article" date="2016" name="Mol. Biol. Evol.">
        <title>Comparative Genomics of Early-Diverging Mushroom-Forming Fungi Provides Insights into the Origins of Lignocellulose Decay Capabilities.</title>
        <authorList>
            <person name="Nagy L.G."/>
            <person name="Riley R."/>
            <person name="Tritt A."/>
            <person name="Adam C."/>
            <person name="Daum C."/>
            <person name="Floudas D."/>
            <person name="Sun H."/>
            <person name="Yadav J.S."/>
            <person name="Pangilinan J."/>
            <person name="Larsson K.H."/>
            <person name="Matsuura K."/>
            <person name="Barry K."/>
            <person name="Labutti K."/>
            <person name="Kuo R."/>
            <person name="Ohm R.A."/>
            <person name="Bhattacharya S.S."/>
            <person name="Shirouzu T."/>
            <person name="Yoshinaga Y."/>
            <person name="Martin F.M."/>
            <person name="Grigoriev I.V."/>
            <person name="Hibbett D.S."/>
        </authorList>
    </citation>
    <scope>NUCLEOTIDE SEQUENCE [LARGE SCALE GENOMIC DNA]</scope>
    <source>
        <strain evidence="2 3">CBS 109695</strain>
    </source>
</reference>
<feature type="signal peptide" evidence="1">
    <location>
        <begin position="1"/>
        <end position="31"/>
    </location>
</feature>
<name>A0A166Q3I3_9AGAM</name>
<sequence length="137" mass="15355">MHPVPKIQVSQSVVLFLLDLLVILLVKPCEPNQVDGSEPNASFVEEFNNPGTNFLQFYQEDLYTESPIFRINIEYTRGNISAPQRRATLILGIPSGEGGCMVQSALDNKGDNEMCNKRYHILDTPPITRDPTGTYEL</sequence>
<feature type="chain" id="PRO_5007878541" evidence="1">
    <location>
        <begin position="32"/>
        <end position="137"/>
    </location>
</feature>
<gene>
    <name evidence="2" type="ORF">FIBSPDRAFT_887201</name>
</gene>